<dbReference type="Proteomes" id="UP000501690">
    <property type="component" value="Linkage Group LG7"/>
</dbReference>
<reference evidence="1 2" key="1">
    <citation type="submission" date="2019-04" db="EMBL/GenBank/DDBJ databases">
        <title>An improved genome assembly and genetic linkage map for asparagus bean, Vigna unguiculata ssp. sesquipedialis.</title>
        <authorList>
            <person name="Xia Q."/>
            <person name="Zhang R."/>
            <person name="Dong Y."/>
        </authorList>
    </citation>
    <scope>NUCLEOTIDE SEQUENCE [LARGE SCALE GENOMIC DNA]</scope>
    <source>
        <tissue evidence="1">Leaf</tissue>
    </source>
</reference>
<protein>
    <submittedName>
        <fullName evidence="1">Uncharacterized protein</fullName>
    </submittedName>
</protein>
<keyword evidence="2" id="KW-1185">Reference proteome</keyword>
<dbReference type="EMBL" id="CP039351">
    <property type="protein sequence ID" value="QCD99349.1"/>
    <property type="molecule type" value="Genomic_DNA"/>
</dbReference>
<evidence type="ECO:0000313" key="1">
    <source>
        <dbReference type="EMBL" id="QCD99349.1"/>
    </source>
</evidence>
<name>A0A4D6MD72_VIGUN</name>
<sequence>MDEVACSGQDWDDVAIASVGTRVTDPLLRRFNPDLDTVSSSSEGIRRVSVTRVETSPTAGRGRRGARILFRRLARSCLDMPILDSTRV</sequence>
<proteinExistence type="predicted"/>
<gene>
    <name evidence="1" type="ORF">DEO72_LG7g630</name>
</gene>
<dbReference type="AlphaFoldDB" id="A0A4D6MD72"/>
<organism evidence="1 2">
    <name type="scientific">Vigna unguiculata</name>
    <name type="common">Cowpea</name>
    <dbReference type="NCBI Taxonomy" id="3917"/>
    <lineage>
        <taxon>Eukaryota</taxon>
        <taxon>Viridiplantae</taxon>
        <taxon>Streptophyta</taxon>
        <taxon>Embryophyta</taxon>
        <taxon>Tracheophyta</taxon>
        <taxon>Spermatophyta</taxon>
        <taxon>Magnoliopsida</taxon>
        <taxon>eudicotyledons</taxon>
        <taxon>Gunneridae</taxon>
        <taxon>Pentapetalae</taxon>
        <taxon>rosids</taxon>
        <taxon>fabids</taxon>
        <taxon>Fabales</taxon>
        <taxon>Fabaceae</taxon>
        <taxon>Papilionoideae</taxon>
        <taxon>50 kb inversion clade</taxon>
        <taxon>NPAAA clade</taxon>
        <taxon>indigoferoid/millettioid clade</taxon>
        <taxon>Phaseoleae</taxon>
        <taxon>Vigna</taxon>
    </lineage>
</organism>
<accession>A0A4D6MD72</accession>
<evidence type="ECO:0000313" key="2">
    <source>
        <dbReference type="Proteomes" id="UP000501690"/>
    </source>
</evidence>